<dbReference type="SUPFAM" id="SSF46785">
    <property type="entry name" value="Winged helix' DNA-binding domain"/>
    <property type="match status" value="1"/>
</dbReference>
<dbReference type="Proteomes" id="UP001652542">
    <property type="component" value="Unassembled WGS sequence"/>
</dbReference>
<dbReference type="EMBL" id="JAOWKY010000005">
    <property type="protein sequence ID" value="MCV2870309.1"/>
    <property type="molecule type" value="Genomic_DNA"/>
</dbReference>
<dbReference type="InterPro" id="IPR012712">
    <property type="entry name" value="HpaR/FarR"/>
</dbReference>
<dbReference type="InterPro" id="IPR000835">
    <property type="entry name" value="HTH_MarR-typ"/>
</dbReference>
<evidence type="ECO:0000313" key="3">
    <source>
        <dbReference type="Proteomes" id="UP001652542"/>
    </source>
</evidence>
<dbReference type="PANTHER" id="PTHR33164:SF13">
    <property type="entry name" value="4-HYDROXYPHENYLACETATE CATABOLISM PROTEIN"/>
    <property type="match status" value="1"/>
</dbReference>
<dbReference type="Gene3D" id="1.10.10.10">
    <property type="entry name" value="Winged helix-like DNA-binding domain superfamily/Winged helix DNA-binding domain"/>
    <property type="match status" value="1"/>
</dbReference>
<evidence type="ECO:0000259" key="1">
    <source>
        <dbReference type="PROSITE" id="PS50995"/>
    </source>
</evidence>
<reference evidence="2 3" key="1">
    <citation type="submission" date="2022-10" db="EMBL/GenBank/DDBJ databases">
        <title>Defluviimonas sp. nov., isolated from ocean surface water.</title>
        <authorList>
            <person name="He W."/>
            <person name="Wang L."/>
            <person name="Zhang D.-F."/>
        </authorList>
    </citation>
    <scope>NUCLEOTIDE SEQUENCE [LARGE SCALE GENOMIC DNA]</scope>
    <source>
        <strain evidence="2 3">WL0002</strain>
    </source>
</reference>
<comment type="caution">
    <text evidence="2">The sequence shown here is derived from an EMBL/GenBank/DDBJ whole genome shotgun (WGS) entry which is preliminary data.</text>
</comment>
<protein>
    <submittedName>
        <fullName evidence="2">Homoprotocatechuate degradation operon regulator HpaR</fullName>
    </submittedName>
</protein>
<dbReference type="PANTHER" id="PTHR33164">
    <property type="entry name" value="TRANSCRIPTIONAL REGULATOR, MARR FAMILY"/>
    <property type="match status" value="1"/>
</dbReference>
<feature type="domain" description="HTH marR-type" evidence="1">
    <location>
        <begin position="18"/>
        <end position="150"/>
    </location>
</feature>
<sequence length="154" mass="17417">MISETFGGNMKKHLPSTSRSLPFALIRAREGVMGPIRDMLAETGISEQQWRVLRILSECGPLDSSTLAERASLLHPSLTRMVFAMDKKGLVTQKRSDTDRRRQVITIAPAGQDIIDSNYEHALRIVRDFKAKLGEDRYEQLIDLLQMLDPHGDQ</sequence>
<dbReference type="Pfam" id="PF01047">
    <property type="entry name" value="MarR"/>
    <property type="match status" value="1"/>
</dbReference>
<accession>A0ABT2ZGP4</accession>
<dbReference type="NCBIfam" id="TIGR02337">
    <property type="entry name" value="HpaR"/>
    <property type="match status" value="1"/>
</dbReference>
<name>A0ABT2ZGP4_9RHOB</name>
<gene>
    <name evidence="2" type="primary">hpaR</name>
    <name evidence="2" type="ORF">OEW28_16930</name>
</gene>
<dbReference type="InterPro" id="IPR039422">
    <property type="entry name" value="MarR/SlyA-like"/>
</dbReference>
<dbReference type="SMART" id="SM00347">
    <property type="entry name" value="HTH_MARR"/>
    <property type="match status" value="1"/>
</dbReference>
<dbReference type="InterPro" id="IPR036390">
    <property type="entry name" value="WH_DNA-bd_sf"/>
</dbReference>
<dbReference type="InterPro" id="IPR036388">
    <property type="entry name" value="WH-like_DNA-bd_sf"/>
</dbReference>
<keyword evidence="3" id="KW-1185">Reference proteome</keyword>
<organism evidence="2 3">
    <name type="scientific">Albidovulum marisflavi</name>
    <dbReference type="NCBI Taxonomy" id="2984159"/>
    <lineage>
        <taxon>Bacteria</taxon>
        <taxon>Pseudomonadati</taxon>
        <taxon>Pseudomonadota</taxon>
        <taxon>Alphaproteobacteria</taxon>
        <taxon>Rhodobacterales</taxon>
        <taxon>Paracoccaceae</taxon>
        <taxon>Albidovulum</taxon>
    </lineage>
</organism>
<dbReference type="PROSITE" id="PS50995">
    <property type="entry name" value="HTH_MARR_2"/>
    <property type="match status" value="1"/>
</dbReference>
<proteinExistence type="predicted"/>
<evidence type="ECO:0000313" key="2">
    <source>
        <dbReference type="EMBL" id="MCV2870309.1"/>
    </source>
</evidence>